<feature type="transmembrane region" description="Helical" evidence="8">
    <location>
        <begin position="405"/>
        <end position="424"/>
    </location>
</feature>
<dbReference type="EMBL" id="JAGDYP010000012">
    <property type="protein sequence ID" value="MBO1885072.1"/>
    <property type="molecule type" value="Genomic_DNA"/>
</dbReference>
<evidence type="ECO:0000313" key="11">
    <source>
        <dbReference type="Proteomes" id="UP000681610"/>
    </source>
</evidence>
<feature type="transmembrane region" description="Helical" evidence="8">
    <location>
        <begin position="473"/>
        <end position="493"/>
    </location>
</feature>
<evidence type="ECO:0000256" key="6">
    <source>
        <dbReference type="ARBA" id="ARBA00022989"/>
    </source>
</evidence>
<feature type="domain" description="RCK C-terminal" evidence="9">
    <location>
        <begin position="284"/>
        <end position="369"/>
    </location>
</feature>
<dbReference type="Proteomes" id="UP000681610">
    <property type="component" value="Unassembled WGS sequence"/>
</dbReference>
<dbReference type="NCBIfam" id="NF003007">
    <property type="entry name" value="PRK03818.1"/>
    <property type="match status" value="1"/>
</dbReference>
<dbReference type="InterPro" id="IPR006037">
    <property type="entry name" value="RCK_C"/>
</dbReference>
<gene>
    <name evidence="10" type="ORF">J4N46_11770</name>
</gene>
<keyword evidence="3" id="KW-0813">Transport</keyword>
<evidence type="ECO:0000256" key="1">
    <source>
        <dbReference type="ARBA" id="ARBA00004651"/>
    </source>
</evidence>
<evidence type="ECO:0000256" key="8">
    <source>
        <dbReference type="SAM" id="Phobius"/>
    </source>
</evidence>
<feature type="transmembrane region" description="Helical" evidence="8">
    <location>
        <begin position="445"/>
        <end position="467"/>
    </location>
</feature>
<evidence type="ECO:0000256" key="2">
    <source>
        <dbReference type="ARBA" id="ARBA00009854"/>
    </source>
</evidence>
<keyword evidence="7 8" id="KW-0472">Membrane</keyword>
<evidence type="ECO:0000256" key="4">
    <source>
        <dbReference type="ARBA" id="ARBA00022475"/>
    </source>
</evidence>
<dbReference type="SUPFAM" id="SSF116726">
    <property type="entry name" value="TrkA C-terminal domain-like"/>
    <property type="match status" value="2"/>
</dbReference>
<dbReference type="PANTHER" id="PTHR30445:SF3">
    <property type="entry name" value="TRANSPORT PROTEIN YIDE-RELATED"/>
    <property type="match status" value="1"/>
</dbReference>
<dbReference type="Pfam" id="PF06826">
    <property type="entry name" value="Asp-Al_Ex"/>
    <property type="match status" value="2"/>
</dbReference>
<evidence type="ECO:0000256" key="5">
    <source>
        <dbReference type="ARBA" id="ARBA00022692"/>
    </source>
</evidence>
<feature type="transmembrane region" description="Helical" evidence="8">
    <location>
        <begin position="13"/>
        <end position="32"/>
    </location>
</feature>
<evidence type="ECO:0000256" key="3">
    <source>
        <dbReference type="ARBA" id="ARBA00022448"/>
    </source>
</evidence>
<dbReference type="InterPro" id="IPR006512">
    <property type="entry name" value="YidE_YbjL"/>
</dbReference>
<keyword evidence="5 8" id="KW-0812">Transmembrane</keyword>
<comment type="subcellular location">
    <subcellularLocation>
        <location evidence="1">Cell membrane</location>
        <topology evidence="1">Multi-pass membrane protein</topology>
    </subcellularLocation>
</comment>
<keyword evidence="6 8" id="KW-1133">Transmembrane helix</keyword>
<dbReference type="InterPro" id="IPR050144">
    <property type="entry name" value="AAE_transporter"/>
</dbReference>
<evidence type="ECO:0000259" key="9">
    <source>
        <dbReference type="PROSITE" id="PS51202"/>
    </source>
</evidence>
<dbReference type="PROSITE" id="PS51202">
    <property type="entry name" value="RCK_C"/>
    <property type="match status" value="2"/>
</dbReference>
<feature type="transmembrane region" description="Helical" evidence="8">
    <location>
        <begin position="99"/>
        <end position="120"/>
    </location>
</feature>
<dbReference type="InterPro" id="IPR036721">
    <property type="entry name" value="RCK_C_sf"/>
</dbReference>
<name>A0ABS3Q0U2_9FLAO</name>
<evidence type="ECO:0000256" key="7">
    <source>
        <dbReference type="ARBA" id="ARBA00023136"/>
    </source>
</evidence>
<feature type="transmembrane region" description="Helical" evidence="8">
    <location>
        <begin position="39"/>
        <end position="59"/>
    </location>
</feature>
<comment type="caution">
    <text evidence="10">The sequence shown here is derived from an EMBL/GenBank/DDBJ whole genome shotgun (WGS) entry which is preliminary data.</text>
</comment>
<feature type="transmembrane region" description="Helical" evidence="8">
    <location>
        <begin position="531"/>
        <end position="556"/>
    </location>
</feature>
<comment type="similarity">
    <text evidence="2">Belongs to the AAE transporter (TC 2.A.81) family.</text>
</comment>
<keyword evidence="11" id="KW-1185">Reference proteome</keyword>
<feature type="transmembrane region" description="Helical" evidence="8">
    <location>
        <begin position="379"/>
        <end position="399"/>
    </location>
</feature>
<accession>A0ABS3Q0U2</accession>
<sequence length="557" mass="61047">MDWFINLMNNHESVAYTVIVYSIVIAIGVALGKVKFFGISFGIAWVLFVGIAMAELGFTVNGHIQHFVKEFGLILFVYTIGLQVGPGFFAAFKKEGVKFNLLAILSVLTCVVTVIAIHFLTGTDMATLVGIMSGAVTNTPGLGAAQATLEDVLGTGQVPSLTTMYAVAYPFGVFGIILVMLMFKGFLKVNVEAEKRLNTWRHAKDQVVINRFAIRVTNPQLFGKKLQVIKETLDFDFTISRMCRNGEILMADSQTHIKEGDIVLIVANQRENEKFLNLIGENVLISDYFPDEKDMRYTSRRINVTQRAIFTKTLAELDVRKRFGVTITRVYRAGLEFVPSAHTKLQFGDTITVIGDETHIQLVSKEFGNSKKRLQTPHIAELFMGITLGVLLGSIPFSIPGIPGAVKLGLAGGPLIVAILISRYGGALSVTHYVSQSANLMIREIGIVLFLASVGLDANAHFIDTIIHGQGLYWMGLGAIITFVPLLVTAMVARFKAKLDYMETCGLLSGASTDPPALAFANEMTNSDIPALTYASVYPLTTFMRIMVAQLLIVFFM</sequence>
<evidence type="ECO:0000313" key="10">
    <source>
        <dbReference type="EMBL" id="MBO1885072.1"/>
    </source>
</evidence>
<feature type="domain" description="RCK C-terminal" evidence="9">
    <location>
        <begin position="197"/>
        <end position="281"/>
    </location>
</feature>
<keyword evidence="4" id="KW-1003">Cell membrane</keyword>
<reference evidence="10 11" key="1">
    <citation type="submission" date="2021-03" db="EMBL/GenBank/DDBJ databases">
        <title>Isolation and description of Capnocytophaga bilenii sp. nov., a novel Capnocytophaga species, isolated from a gingivitis subject.</title>
        <authorList>
            <person name="Antezack A."/>
            <person name="Monnet-Corti V."/>
            <person name="La Scola B."/>
        </authorList>
    </citation>
    <scope>NUCLEOTIDE SEQUENCE [LARGE SCALE GENOMIC DNA]</scope>
    <source>
        <strain evidence="10 11">Marseille-Q4570</strain>
    </source>
</reference>
<dbReference type="NCBIfam" id="TIGR01625">
    <property type="entry name" value="YidE_YbjL_dupl"/>
    <property type="match status" value="2"/>
</dbReference>
<feature type="transmembrane region" description="Helical" evidence="8">
    <location>
        <begin position="167"/>
        <end position="187"/>
    </location>
</feature>
<organism evidence="10 11">
    <name type="scientific">Capnocytophaga bilenii</name>
    <dbReference type="NCBI Taxonomy" id="2819369"/>
    <lineage>
        <taxon>Bacteria</taxon>
        <taxon>Pseudomonadati</taxon>
        <taxon>Bacteroidota</taxon>
        <taxon>Flavobacteriia</taxon>
        <taxon>Flavobacteriales</taxon>
        <taxon>Flavobacteriaceae</taxon>
        <taxon>Capnocytophaga</taxon>
    </lineage>
</organism>
<dbReference type="Gene3D" id="3.30.70.1450">
    <property type="entry name" value="Regulator of K+ conductance, C-terminal domain"/>
    <property type="match status" value="2"/>
</dbReference>
<dbReference type="RefSeq" id="WP_208059449.1">
    <property type="nucleotide sequence ID" value="NZ_CAUQMC010000045.1"/>
</dbReference>
<protein>
    <submittedName>
        <fullName evidence="10">Transporter</fullName>
    </submittedName>
</protein>
<dbReference type="Pfam" id="PF02080">
    <property type="entry name" value="TrkA_C"/>
    <property type="match status" value="1"/>
</dbReference>
<dbReference type="PANTHER" id="PTHR30445">
    <property type="entry name" value="K(+)_H(+) ANTIPORTER SUBUNIT KHTT"/>
    <property type="match status" value="1"/>
</dbReference>
<feature type="transmembrane region" description="Helical" evidence="8">
    <location>
        <begin position="71"/>
        <end position="92"/>
    </location>
</feature>
<proteinExistence type="inferred from homology"/>